<dbReference type="EMBL" id="ML170282">
    <property type="protein sequence ID" value="TDL15282.1"/>
    <property type="molecule type" value="Genomic_DNA"/>
</dbReference>
<dbReference type="Proteomes" id="UP000294933">
    <property type="component" value="Unassembled WGS sequence"/>
</dbReference>
<name>A0A4Y7PKB4_9AGAM</name>
<keyword evidence="3" id="KW-1185">Reference proteome</keyword>
<organism evidence="2 3">
    <name type="scientific">Rickenella mellea</name>
    <dbReference type="NCBI Taxonomy" id="50990"/>
    <lineage>
        <taxon>Eukaryota</taxon>
        <taxon>Fungi</taxon>
        <taxon>Dikarya</taxon>
        <taxon>Basidiomycota</taxon>
        <taxon>Agaricomycotina</taxon>
        <taxon>Agaricomycetes</taxon>
        <taxon>Hymenochaetales</taxon>
        <taxon>Rickenellaceae</taxon>
        <taxon>Rickenella</taxon>
    </lineage>
</organism>
<feature type="non-terminal residue" evidence="2">
    <location>
        <position position="175"/>
    </location>
</feature>
<reference evidence="2 3" key="1">
    <citation type="submission" date="2018-06" db="EMBL/GenBank/DDBJ databases">
        <title>A transcriptomic atlas of mushroom development highlights an independent origin of complex multicellularity.</title>
        <authorList>
            <consortium name="DOE Joint Genome Institute"/>
            <person name="Krizsan K."/>
            <person name="Almasi E."/>
            <person name="Merenyi Z."/>
            <person name="Sahu N."/>
            <person name="Viragh M."/>
            <person name="Koszo T."/>
            <person name="Mondo S."/>
            <person name="Kiss B."/>
            <person name="Balint B."/>
            <person name="Kues U."/>
            <person name="Barry K."/>
            <person name="Hegedus J.C."/>
            <person name="Henrissat B."/>
            <person name="Johnson J."/>
            <person name="Lipzen A."/>
            <person name="Ohm R."/>
            <person name="Nagy I."/>
            <person name="Pangilinan J."/>
            <person name="Yan J."/>
            <person name="Xiong Y."/>
            <person name="Grigoriev I.V."/>
            <person name="Hibbett D.S."/>
            <person name="Nagy L.G."/>
        </authorList>
    </citation>
    <scope>NUCLEOTIDE SEQUENCE [LARGE SCALE GENOMIC DNA]</scope>
    <source>
        <strain evidence="2 3">SZMC22713</strain>
    </source>
</reference>
<dbReference type="AlphaFoldDB" id="A0A4Y7PKB4"/>
<evidence type="ECO:0000313" key="2">
    <source>
        <dbReference type="EMBL" id="TDL15282.1"/>
    </source>
</evidence>
<gene>
    <name evidence="2" type="ORF">BD410DRAFT_732933</name>
</gene>
<evidence type="ECO:0000256" key="1">
    <source>
        <dbReference type="SAM" id="MobiDB-lite"/>
    </source>
</evidence>
<evidence type="ECO:0000313" key="3">
    <source>
        <dbReference type="Proteomes" id="UP000294933"/>
    </source>
</evidence>
<accession>A0A4Y7PKB4</accession>
<dbReference type="STRING" id="50990.A0A4Y7PKB4"/>
<dbReference type="OrthoDB" id="3247165at2759"/>
<sequence length="175" mass="20320">MGRANGALRQEYRTLEILDEISKLRYEGLLPGHIEGNKRNTLIKKFQEWKGKNYVPENVHPAIQWSSDSPFEIQEEDDDEVSTLKSFKKSDANPQPSKKLKLTKKSESVTQENKLTTNKRKSSEINVDINNDQPYKKIKFASSLRPLGFRWDSKNYSCSYDALFTILYNIWSQTP</sequence>
<dbReference type="VEuPathDB" id="FungiDB:BD410DRAFT_732933"/>
<protein>
    <submittedName>
        <fullName evidence="2">Uncharacterized protein</fullName>
    </submittedName>
</protein>
<proteinExistence type="predicted"/>
<feature type="region of interest" description="Disordered" evidence="1">
    <location>
        <begin position="66"/>
        <end position="121"/>
    </location>
</feature>